<dbReference type="Proteomes" id="UP001164250">
    <property type="component" value="Chromosome 13"/>
</dbReference>
<reference evidence="2" key="1">
    <citation type="journal article" date="2023" name="G3 (Bethesda)">
        <title>Genome assembly and association tests identify interacting loci associated with vigor, precocity, and sex in interspecific pistachio rootstocks.</title>
        <authorList>
            <person name="Palmer W."/>
            <person name="Jacygrad E."/>
            <person name="Sagayaradj S."/>
            <person name="Cavanaugh K."/>
            <person name="Han R."/>
            <person name="Bertier L."/>
            <person name="Beede B."/>
            <person name="Kafkas S."/>
            <person name="Golino D."/>
            <person name="Preece J."/>
            <person name="Michelmore R."/>
        </authorList>
    </citation>
    <scope>NUCLEOTIDE SEQUENCE [LARGE SCALE GENOMIC DNA]</scope>
</reference>
<dbReference type="EMBL" id="CM047909">
    <property type="protein sequence ID" value="KAJ0079028.1"/>
    <property type="molecule type" value="Genomic_DNA"/>
</dbReference>
<comment type="caution">
    <text evidence="1">The sequence shown here is derived from an EMBL/GenBank/DDBJ whole genome shotgun (WGS) entry which is preliminary data.</text>
</comment>
<name>A0ACC0ZY39_9ROSI</name>
<organism evidence="1 2">
    <name type="scientific">Pistacia atlantica</name>
    <dbReference type="NCBI Taxonomy" id="434234"/>
    <lineage>
        <taxon>Eukaryota</taxon>
        <taxon>Viridiplantae</taxon>
        <taxon>Streptophyta</taxon>
        <taxon>Embryophyta</taxon>
        <taxon>Tracheophyta</taxon>
        <taxon>Spermatophyta</taxon>
        <taxon>Magnoliopsida</taxon>
        <taxon>eudicotyledons</taxon>
        <taxon>Gunneridae</taxon>
        <taxon>Pentapetalae</taxon>
        <taxon>rosids</taxon>
        <taxon>malvids</taxon>
        <taxon>Sapindales</taxon>
        <taxon>Anacardiaceae</taxon>
        <taxon>Pistacia</taxon>
    </lineage>
</organism>
<sequence length="286" mass="31790">MLIIISLASLGLFRWVIIATSTLAFRLALLPVVVLQLLKLRKIGELSPKLPPPLPPPQSGRSFIDQISLFRREAKARGAPHFCGSLPPCPSRSIECMMLCPWNLLQGGTLWFQNLTEFPHGLLGPIFPIVIAALHSSNVEISFRKSSLGKQEGMHGLLAKMSCEQFCLVLQEIFGCLGYCIPQQLSLKYPAVRAKLGLPDKDAPSALEKSEEIDSPEKHLDSPAKQRKISVKDLTPKELVAGNHYRPAKIPLTLVSPFKFTEVRNHLRDLTSRLLTEQRSFAVTQN</sequence>
<protein>
    <submittedName>
        <fullName evidence="1">Uncharacterized protein</fullName>
    </submittedName>
</protein>
<accession>A0ACC0ZY39</accession>
<evidence type="ECO:0000313" key="1">
    <source>
        <dbReference type="EMBL" id="KAJ0079028.1"/>
    </source>
</evidence>
<proteinExistence type="predicted"/>
<keyword evidence="2" id="KW-1185">Reference proteome</keyword>
<gene>
    <name evidence="1" type="ORF">Patl1_24088</name>
</gene>
<evidence type="ECO:0000313" key="2">
    <source>
        <dbReference type="Proteomes" id="UP001164250"/>
    </source>
</evidence>